<evidence type="ECO:0000313" key="4">
    <source>
        <dbReference type="EMBL" id="MBL6080469.1"/>
    </source>
</evidence>
<dbReference type="PRINTS" id="PR00313">
    <property type="entry name" value="CABNDNGRPT"/>
</dbReference>
<organism evidence="4 5">
    <name type="scientific">Belnapia arida</name>
    <dbReference type="NCBI Taxonomy" id="2804533"/>
    <lineage>
        <taxon>Bacteria</taxon>
        <taxon>Pseudomonadati</taxon>
        <taxon>Pseudomonadota</taxon>
        <taxon>Alphaproteobacteria</taxon>
        <taxon>Acetobacterales</taxon>
        <taxon>Roseomonadaceae</taxon>
        <taxon>Belnapia</taxon>
    </lineage>
</organism>
<dbReference type="InterPro" id="IPR001343">
    <property type="entry name" value="Hemolysn_Ca-bd"/>
</dbReference>
<feature type="domain" description="DUF4214" evidence="3">
    <location>
        <begin position="283"/>
        <end position="350"/>
    </location>
</feature>
<gene>
    <name evidence="4" type="ORF">JMJ56_20850</name>
</gene>
<feature type="domain" description="DUF4214" evidence="3">
    <location>
        <begin position="162"/>
        <end position="229"/>
    </location>
</feature>
<dbReference type="InterPro" id="IPR038255">
    <property type="entry name" value="PBS_linker_sf"/>
</dbReference>
<dbReference type="InterPro" id="IPR025282">
    <property type="entry name" value="DUF4214"/>
</dbReference>
<dbReference type="PANTHER" id="PTHR38340">
    <property type="entry name" value="S-LAYER PROTEIN"/>
    <property type="match status" value="1"/>
</dbReference>
<name>A0ABS1U957_9PROT</name>
<evidence type="ECO:0000259" key="3">
    <source>
        <dbReference type="Pfam" id="PF13946"/>
    </source>
</evidence>
<proteinExistence type="predicted"/>
<dbReference type="InterPro" id="IPR050557">
    <property type="entry name" value="RTX_toxin/Mannuronan_C5-epim"/>
</dbReference>
<dbReference type="Gene3D" id="1.10.3130.20">
    <property type="entry name" value="Phycobilisome linker domain"/>
    <property type="match status" value="2"/>
</dbReference>
<evidence type="ECO:0000313" key="5">
    <source>
        <dbReference type="Proteomes" id="UP000660885"/>
    </source>
</evidence>
<dbReference type="PANTHER" id="PTHR38340:SF1">
    <property type="entry name" value="S-LAYER PROTEIN"/>
    <property type="match status" value="1"/>
</dbReference>
<evidence type="ECO:0000256" key="2">
    <source>
        <dbReference type="ARBA" id="ARBA00022525"/>
    </source>
</evidence>
<sequence>MAGVIGRQNVATIRGTNGDDNLFGGLGNDVIYGGDGQDRLWGGLGNDWLIPGNGASQTVSGEAGIDTFVSDFAARQTAFFGSPTPVNPAVPGQSYTIDGIEAWEFADGRYTNNVQDIAAQVYRLYQGAFARVPDDYGLSFHVDRLTAQQLEQPGGASLEQIALDFTNSAEFTQRYGTLSDEAFVTQLYRNVLGREPDSPGLQGWLAVLPQIGRGGTLLGFSESTENVALTRAAFDAGLWVNDWKASQVMRMYDTVFGRLPDAPGLVGWDAALESGALDSRGMAEGFIASAEFQARYGGLDDRAFVTALYVNTLDRAPDAAGLEGWVNALPSIGRAGVVLGFSESLEHVALTSANMTDQGFLLG</sequence>
<dbReference type="InterPro" id="IPR011049">
    <property type="entry name" value="Serralysin-like_metalloprot_C"/>
</dbReference>
<dbReference type="Pfam" id="PF00353">
    <property type="entry name" value="HemolysinCabind"/>
    <property type="match status" value="1"/>
</dbReference>
<comment type="subcellular location">
    <subcellularLocation>
        <location evidence="1">Secreted</location>
    </subcellularLocation>
</comment>
<dbReference type="PROSITE" id="PS00330">
    <property type="entry name" value="HEMOLYSIN_CALCIUM"/>
    <property type="match status" value="2"/>
</dbReference>
<protein>
    <submittedName>
        <fullName evidence="4">DUF4214 domain-containing protein</fullName>
    </submittedName>
</protein>
<keyword evidence="5" id="KW-1185">Reference proteome</keyword>
<dbReference type="RefSeq" id="WP_202833702.1">
    <property type="nucleotide sequence ID" value="NZ_JAETWB010000014.1"/>
</dbReference>
<dbReference type="Proteomes" id="UP000660885">
    <property type="component" value="Unassembled WGS sequence"/>
</dbReference>
<comment type="caution">
    <text evidence="4">The sequence shown here is derived from an EMBL/GenBank/DDBJ whole genome shotgun (WGS) entry which is preliminary data.</text>
</comment>
<dbReference type="Gene3D" id="2.150.10.10">
    <property type="entry name" value="Serralysin-like metalloprotease, C-terminal"/>
    <property type="match status" value="1"/>
</dbReference>
<evidence type="ECO:0000256" key="1">
    <source>
        <dbReference type="ARBA" id="ARBA00004613"/>
    </source>
</evidence>
<keyword evidence="2" id="KW-0964">Secreted</keyword>
<dbReference type="InterPro" id="IPR018511">
    <property type="entry name" value="Hemolysin-typ_Ca-bd_CS"/>
</dbReference>
<reference evidence="4 5" key="1">
    <citation type="submission" date="2021-01" db="EMBL/GenBank/DDBJ databases">
        <title>Belnapia mucosa sp. nov. and Belnapia arida sp. nov., isolated from the Tabernas Desert (Almeria, Spain).</title>
        <authorList>
            <person name="Molina-Menor E."/>
            <person name="Vidal-Verdu A."/>
            <person name="Calonge A."/>
            <person name="Satari L."/>
            <person name="Pereto J."/>
            <person name="Porcar M."/>
        </authorList>
    </citation>
    <scope>NUCLEOTIDE SEQUENCE [LARGE SCALE GENOMIC DNA]</scope>
    <source>
        <strain evidence="4 5">T18</strain>
    </source>
</reference>
<dbReference type="Pfam" id="PF13946">
    <property type="entry name" value="DUF4214"/>
    <property type="match status" value="2"/>
</dbReference>
<dbReference type="EMBL" id="JAETWB010000014">
    <property type="protein sequence ID" value="MBL6080469.1"/>
    <property type="molecule type" value="Genomic_DNA"/>
</dbReference>
<dbReference type="SUPFAM" id="SSF51120">
    <property type="entry name" value="beta-Roll"/>
    <property type="match status" value="1"/>
</dbReference>
<accession>A0ABS1U957</accession>